<dbReference type="OrthoDB" id="150975at2"/>
<reference evidence="2" key="1">
    <citation type="submission" date="2018-12" db="EMBL/GenBank/DDBJ databases">
        <title>Tengunoibacter tsumagoiensis gen. nov., sp. nov., Dictyobacter kobayashii sp. nov., D. alpinus sp. nov., and D. joshuensis sp. nov. and description of Dictyobacteraceae fam. nov. within the order Ktedonobacterales isolated from Tengu-no-mugimeshi.</title>
        <authorList>
            <person name="Wang C.M."/>
            <person name="Zheng Y."/>
            <person name="Sakai Y."/>
            <person name="Toyoda A."/>
            <person name="Minakuchi Y."/>
            <person name="Abe K."/>
            <person name="Yokota A."/>
            <person name="Yabe S."/>
        </authorList>
    </citation>
    <scope>NUCLEOTIDE SEQUENCE [LARGE SCALE GENOMIC DNA]</scope>
    <source>
        <strain evidence="2">Uno16</strain>
    </source>
</reference>
<comment type="caution">
    <text evidence="1">The sequence shown here is derived from an EMBL/GenBank/DDBJ whole genome shotgun (WGS) entry which is preliminary data.</text>
</comment>
<dbReference type="RefSeq" id="WP_126625265.1">
    <property type="nucleotide sequence ID" value="NZ_BIFT01000001.1"/>
</dbReference>
<keyword evidence="2" id="KW-1185">Reference proteome</keyword>
<gene>
    <name evidence="1" type="ORF">KDA_00510</name>
</gene>
<proteinExistence type="predicted"/>
<dbReference type="AlphaFoldDB" id="A0A402AZT5"/>
<sequence>MQPLLELTFDIKDYQTLLNRTIVESWLEILVNQGYRLVSALETIDCFKTWWHVHQPGRSKHRLTPALEKLLPTMLQAGITERLQSELNTFFQNHNGPLKLCAYHIEKTLEFNLNLSPESLCTLSIEVDQKYLAGKYDGDGIQAYKHWLEVVKLTYNHLHPFYASLYDASFSHEPSTDWLDAFQGHVHNLSLVNIFGPELVQRFGREHLLKTPAWRCELLDDGGVLLLPEPYWYGYTPTWQQTTDHLGISTAHYRHVAHVASLLQQYDLLNNPTVAQLAEATAQSCVLEMLKILLPEHFLPMNSSWKTENELNAIIQRYADLTQGEWTIEQLKTTFEKFQTITEFHFQNQRISWNYDKVYERATINIFETINEFAHQHLRGSFITIHSHVLYLPKGIPAVLHKLLFQLKSGWPKREELHYLFPQIPQEDWDLVLAGPNKLMEFSDNYSASSTCDAQRIEQCKLVRYGLSLSQGW</sequence>
<evidence type="ECO:0000313" key="1">
    <source>
        <dbReference type="EMBL" id="GCE24567.1"/>
    </source>
</evidence>
<evidence type="ECO:0000313" key="2">
    <source>
        <dbReference type="Proteomes" id="UP000287171"/>
    </source>
</evidence>
<accession>A0A402AZT5</accession>
<organism evidence="1 2">
    <name type="scientific">Dictyobacter alpinus</name>
    <dbReference type="NCBI Taxonomy" id="2014873"/>
    <lineage>
        <taxon>Bacteria</taxon>
        <taxon>Bacillati</taxon>
        <taxon>Chloroflexota</taxon>
        <taxon>Ktedonobacteria</taxon>
        <taxon>Ktedonobacterales</taxon>
        <taxon>Dictyobacteraceae</taxon>
        <taxon>Dictyobacter</taxon>
    </lineage>
</organism>
<dbReference type="Proteomes" id="UP000287171">
    <property type="component" value="Unassembled WGS sequence"/>
</dbReference>
<protein>
    <submittedName>
        <fullName evidence="1">Uncharacterized protein</fullName>
    </submittedName>
</protein>
<name>A0A402AZT5_9CHLR</name>
<dbReference type="EMBL" id="BIFT01000001">
    <property type="protein sequence ID" value="GCE24567.1"/>
    <property type="molecule type" value="Genomic_DNA"/>
</dbReference>